<organism evidence="1 2">
    <name type="scientific">Arctium lappa</name>
    <name type="common">Greater burdock</name>
    <name type="synonym">Lappa major</name>
    <dbReference type="NCBI Taxonomy" id="4217"/>
    <lineage>
        <taxon>Eukaryota</taxon>
        <taxon>Viridiplantae</taxon>
        <taxon>Streptophyta</taxon>
        <taxon>Embryophyta</taxon>
        <taxon>Tracheophyta</taxon>
        <taxon>Spermatophyta</taxon>
        <taxon>Magnoliopsida</taxon>
        <taxon>eudicotyledons</taxon>
        <taxon>Gunneridae</taxon>
        <taxon>Pentapetalae</taxon>
        <taxon>asterids</taxon>
        <taxon>campanulids</taxon>
        <taxon>Asterales</taxon>
        <taxon>Asteraceae</taxon>
        <taxon>Carduoideae</taxon>
        <taxon>Cardueae</taxon>
        <taxon>Arctiinae</taxon>
        <taxon>Arctium</taxon>
    </lineage>
</organism>
<protein>
    <submittedName>
        <fullName evidence="1">Uncharacterized protein</fullName>
    </submittedName>
</protein>
<gene>
    <name evidence="1" type="ORF">L6452_33343</name>
</gene>
<dbReference type="EMBL" id="CM042058">
    <property type="protein sequence ID" value="KAI3684124.1"/>
    <property type="molecule type" value="Genomic_DNA"/>
</dbReference>
<name>A0ACB8YFR9_ARCLA</name>
<comment type="caution">
    <text evidence="1">The sequence shown here is derived from an EMBL/GenBank/DDBJ whole genome shotgun (WGS) entry which is preliminary data.</text>
</comment>
<evidence type="ECO:0000313" key="2">
    <source>
        <dbReference type="Proteomes" id="UP001055879"/>
    </source>
</evidence>
<evidence type="ECO:0000313" key="1">
    <source>
        <dbReference type="EMBL" id="KAI3684124.1"/>
    </source>
</evidence>
<proteinExistence type="predicted"/>
<keyword evidence="2" id="KW-1185">Reference proteome</keyword>
<reference evidence="2" key="1">
    <citation type="journal article" date="2022" name="Mol. Ecol. Resour.">
        <title>The genomes of chicory, endive, great burdock and yacon provide insights into Asteraceae palaeo-polyploidization history and plant inulin production.</title>
        <authorList>
            <person name="Fan W."/>
            <person name="Wang S."/>
            <person name="Wang H."/>
            <person name="Wang A."/>
            <person name="Jiang F."/>
            <person name="Liu H."/>
            <person name="Zhao H."/>
            <person name="Xu D."/>
            <person name="Zhang Y."/>
        </authorList>
    </citation>
    <scope>NUCLEOTIDE SEQUENCE [LARGE SCALE GENOMIC DNA]</scope>
    <source>
        <strain evidence="2">cv. Niubang</strain>
    </source>
</reference>
<dbReference type="Proteomes" id="UP001055879">
    <property type="component" value="Linkage Group LG12"/>
</dbReference>
<sequence>MVRNVVQEKGKTSREESINVLGVNGLQRKESVFGLELLILLKKLHRLMMQNSWEEGNFQHGNGNGTLNQNINNASTPFDHKDTVESGAIYFGSYQGWVATHLITSKVDETHLIEDSKSLSEELLPYFQDKYWEGYLFHGSLDL</sequence>
<reference evidence="1 2" key="2">
    <citation type="journal article" date="2022" name="Mol. Ecol. Resour.">
        <title>The genomes of chicory, endive, great burdock and yacon provide insights into Asteraceae paleo-polyploidization history and plant inulin production.</title>
        <authorList>
            <person name="Fan W."/>
            <person name="Wang S."/>
            <person name="Wang H."/>
            <person name="Wang A."/>
            <person name="Jiang F."/>
            <person name="Liu H."/>
            <person name="Zhao H."/>
            <person name="Xu D."/>
            <person name="Zhang Y."/>
        </authorList>
    </citation>
    <scope>NUCLEOTIDE SEQUENCE [LARGE SCALE GENOMIC DNA]</scope>
    <source>
        <strain evidence="2">cv. Niubang</strain>
    </source>
</reference>
<accession>A0ACB8YFR9</accession>